<keyword evidence="5" id="KW-1185">Reference proteome</keyword>
<dbReference type="SUPFAM" id="SSF69593">
    <property type="entry name" value="Glycerol-3-phosphate (1)-acyltransferase"/>
    <property type="match status" value="1"/>
</dbReference>
<evidence type="ECO:0000256" key="1">
    <source>
        <dbReference type="ARBA" id="ARBA00022679"/>
    </source>
</evidence>
<dbReference type="GO" id="GO:0003841">
    <property type="term" value="F:1-acylglycerol-3-phosphate O-acyltransferase activity"/>
    <property type="evidence" value="ECO:0007669"/>
    <property type="project" value="TreeGrafter"/>
</dbReference>
<reference evidence="4 5" key="1">
    <citation type="submission" date="2019-06" db="EMBL/GenBank/DDBJ databases">
        <title>Sequencing the genomes of 1000 actinobacteria strains.</title>
        <authorList>
            <person name="Klenk H.-P."/>
        </authorList>
    </citation>
    <scope>NUCLEOTIDE SEQUENCE [LARGE SCALE GENOMIC DNA]</scope>
    <source>
        <strain evidence="4 5">DSM 8251</strain>
    </source>
</reference>
<dbReference type="RefSeq" id="WP_170209886.1">
    <property type="nucleotide sequence ID" value="NZ_BAAAMD010000003.1"/>
</dbReference>
<gene>
    <name evidence="4" type="ORF">FB460_0101</name>
</gene>
<organism evidence="4 5">
    <name type="scientific">Propioniferax innocua</name>
    <dbReference type="NCBI Taxonomy" id="1753"/>
    <lineage>
        <taxon>Bacteria</taxon>
        <taxon>Bacillati</taxon>
        <taxon>Actinomycetota</taxon>
        <taxon>Actinomycetes</taxon>
        <taxon>Propionibacteriales</taxon>
        <taxon>Propionibacteriaceae</taxon>
        <taxon>Propioniferax</taxon>
    </lineage>
</organism>
<dbReference type="AlphaFoldDB" id="A0A542ZQ39"/>
<keyword evidence="2 4" id="KW-0012">Acyltransferase</keyword>
<dbReference type="SMART" id="SM00563">
    <property type="entry name" value="PlsC"/>
    <property type="match status" value="1"/>
</dbReference>
<evidence type="ECO:0000313" key="5">
    <source>
        <dbReference type="Proteomes" id="UP000316196"/>
    </source>
</evidence>
<comment type="caution">
    <text evidence="4">The sequence shown here is derived from an EMBL/GenBank/DDBJ whole genome shotgun (WGS) entry which is preliminary data.</text>
</comment>
<evidence type="ECO:0000259" key="3">
    <source>
        <dbReference type="SMART" id="SM00563"/>
    </source>
</evidence>
<dbReference type="Pfam" id="PF01553">
    <property type="entry name" value="Acyltransferase"/>
    <property type="match status" value="1"/>
</dbReference>
<dbReference type="InterPro" id="IPR002123">
    <property type="entry name" value="Plipid/glycerol_acylTrfase"/>
</dbReference>
<sequence length="242" mass="26279">MTRPTTISPHLPHTEKVRASGGTLLRRFRRVGSGLFRSWWDIELTGVENVPAEGPVILAPNHVGVIDGPLVVSVTPRTTFALAKSELFTGAVGQALELLGQIPIARHYVDTNAMRRGVRVLRDGDALAIFPEGMRAKGDFATIRHGVAYLAMVTGAPIVPVALLGTRIDGMSVKQVPARGSRLYVDYGEPIHIAREPWPRAQHLVADRAEFVRRQLEGHVFAAQRRTGMLLPDASPVLVAAA</sequence>
<feature type="domain" description="Phospholipid/glycerol acyltransferase" evidence="3">
    <location>
        <begin position="56"/>
        <end position="166"/>
    </location>
</feature>
<dbReference type="CDD" id="cd07989">
    <property type="entry name" value="LPLAT_AGPAT-like"/>
    <property type="match status" value="1"/>
</dbReference>
<evidence type="ECO:0000313" key="4">
    <source>
        <dbReference type="EMBL" id="TQL62330.1"/>
    </source>
</evidence>
<keyword evidence="1 4" id="KW-0808">Transferase</keyword>
<dbReference type="PANTHER" id="PTHR10434:SF11">
    <property type="entry name" value="1-ACYL-SN-GLYCEROL-3-PHOSPHATE ACYLTRANSFERASE"/>
    <property type="match status" value="1"/>
</dbReference>
<protein>
    <submittedName>
        <fullName evidence="4">1-acyl-sn-glycerol-3-phosphate acyltransferase</fullName>
    </submittedName>
</protein>
<dbReference type="Proteomes" id="UP000316196">
    <property type="component" value="Unassembled WGS sequence"/>
</dbReference>
<name>A0A542ZQ39_9ACTN</name>
<evidence type="ECO:0000256" key="2">
    <source>
        <dbReference type="ARBA" id="ARBA00023315"/>
    </source>
</evidence>
<proteinExistence type="predicted"/>
<dbReference type="EMBL" id="VFOR01000001">
    <property type="protein sequence ID" value="TQL62330.1"/>
    <property type="molecule type" value="Genomic_DNA"/>
</dbReference>
<dbReference type="PANTHER" id="PTHR10434">
    <property type="entry name" value="1-ACYL-SN-GLYCEROL-3-PHOSPHATE ACYLTRANSFERASE"/>
    <property type="match status" value="1"/>
</dbReference>
<dbReference type="GO" id="GO:0006654">
    <property type="term" value="P:phosphatidic acid biosynthetic process"/>
    <property type="evidence" value="ECO:0007669"/>
    <property type="project" value="TreeGrafter"/>
</dbReference>
<dbReference type="GO" id="GO:0005886">
    <property type="term" value="C:plasma membrane"/>
    <property type="evidence" value="ECO:0007669"/>
    <property type="project" value="TreeGrafter"/>
</dbReference>
<accession>A0A542ZQ39</accession>